<dbReference type="SUPFAM" id="SSF53254">
    <property type="entry name" value="Phosphoglycerate mutase-like"/>
    <property type="match status" value="1"/>
</dbReference>
<dbReference type="GO" id="GO:0016158">
    <property type="term" value="F:inositol hexakisphosphate 3-phosphatase activity"/>
    <property type="evidence" value="ECO:0007669"/>
    <property type="project" value="UniProtKB-EC"/>
</dbReference>
<dbReference type="InterPro" id="IPR033379">
    <property type="entry name" value="Acid_Pase_AS"/>
</dbReference>
<dbReference type="EMBL" id="SPNV01000022">
    <property type="protein sequence ID" value="KAF5865251.1"/>
    <property type="molecule type" value="Genomic_DNA"/>
</dbReference>
<dbReference type="PROSITE" id="PS00616">
    <property type="entry name" value="HIS_ACID_PHOSPHAT_1"/>
    <property type="match status" value="1"/>
</dbReference>
<comment type="caution">
    <text evidence="5">The sequence shown here is derived from an EMBL/GenBank/DDBJ whole genome shotgun (WGS) entry which is preliminary data.</text>
</comment>
<evidence type="ECO:0000256" key="2">
    <source>
        <dbReference type="ARBA" id="ARBA00012632"/>
    </source>
</evidence>
<evidence type="ECO:0000313" key="5">
    <source>
        <dbReference type="EMBL" id="KAF5865251.1"/>
    </source>
</evidence>
<feature type="compositionally biased region" description="Basic and acidic residues" evidence="4">
    <location>
        <begin position="743"/>
        <end position="754"/>
    </location>
</feature>
<dbReference type="CDD" id="cd07061">
    <property type="entry name" value="HP_HAP_like"/>
    <property type="match status" value="1"/>
</dbReference>
<evidence type="ECO:0000313" key="6">
    <source>
        <dbReference type="Proteomes" id="UP000541154"/>
    </source>
</evidence>
<evidence type="ECO:0000256" key="1">
    <source>
        <dbReference type="ARBA" id="ARBA00005375"/>
    </source>
</evidence>
<dbReference type="InterPro" id="IPR000560">
    <property type="entry name" value="His_Pase_clade-2"/>
</dbReference>
<dbReference type="Gene3D" id="3.30.200.20">
    <property type="entry name" value="Phosphorylase Kinase, domain 1"/>
    <property type="match status" value="1"/>
</dbReference>
<feature type="compositionally biased region" description="Low complexity" evidence="4">
    <location>
        <begin position="1004"/>
        <end position="1017"/>
    </location>
</feature>
<accession>A0A8H6ADY7</accession>
<reference evidence="5 6" key="1">
    <citation type="submission" date="2019-04" db="EMBL/GenBank/DDBJ databases">
        <title>Aspergillus burnettii sp. nov., novel species from soil in southeast Queensland.</title>
        <authorList>
            <person name="Gilchrist C.L.M."/>
            <person name="Pitt J.I."/>
            <person name="Lange L."/>
            <person name="Lacey H.J."/>
            <person name="Vuong D."/>
            <person name="Midgley D.J."/>
            <person name="Greenfield P."/>
            <person name="Bradbury M."/>
            <person name="Lacey E."/>
            <person name="Busk P.K."/>
            <person name="Pilgaard B."/>
            <person name="Chooi Y.H."/>
            <person name="Piggott A.M."/>
        </authorList>
    </citation>
    <scope>NUCLEOTIDE SEQUENCE [LARGE SCALE GENOMIC DNA]</scope>
    <source>
        <strain evidence="5 6">FRR 5400</strain>
    </source>
</reference>
<dbReference type="Gene3D" id="1.10.510.10">
    <property type="entry name" value="Transferase(Phosphotransferase) domain 1"/>
    <property type="match status" value="2"/>
</dbReference>
<dbReference type="PANTHER" id="PTHR20963:SF18">
    <property type="entry name" value="ACID PHOSPHATASE PHO11-RELATED"/>
    <property type="match status" value="1"/>
</dbReference>
<evidence type="ECO:0000256" key="4">
    <source>
        <dbReference type="SAM" id="MobiDB-lite"/>
    </source>
</evidence>
<dbReference type="GO" id="GO:0003993">
    <property type="term" value="F:acid phosphatase activity"/>
    <property type="evidence" value="ECO:0007669"/>
    <property type="project" value="TreeGrafter"/>
</dbReference>
<feature type="region of interest" description="Disordered" evidence="4">
    <location>
        <begin position="1000"/>
        <end position="1040"/>
    </location>
</feature>
<dbReference type="InterPro" id="IPR011009">
    <property type="entry name" value="Kinase-like_dom_sf"/>
</dbReference>
<feature type="region of interest" description="Disordered" evidence="4">
    <location>
        <begin position="743"/>
        <end position="784"/>
    </location>
</feature>
<dbReference type="Proteomes" id="UP000541154">
    <property type="component" value="Unassembled WGS sequence"/>
</dbReference>
<dbReference type="AlphaFoldDB" id="A0A8H6ADY7"/>
<sequence>MPTLTQPLYRTASSPVRQFYQSSILLNSINKLEEEVLPWCQVIGKVGYGAYSTVWLCRDLRSTITSGSPKSSHAGAILVRTALDGFQIKSAHGSYSYQCLIHPPLATSLFELQNQAKAKVLPGVLLKPTLIHILLLSFDFLHTEAHVIHTDVQEKNIMLGVEGELILVDFEEVEKSNLKSMENCGRSGGLLFSKARDPKVDCRPILSDFGEARFGSSSGTKSEDVQPSIYQAPEVLLQMTWDPKKIRYLESGSPGMYAICVGSKHTTSDNDHFYRPWDLFEQGHLIYARDSNKNDSDGHHLAEMIALLGLPPNEMLRNSEYANELFDSDGGNGPWVEKIDGPGARGVDPPNGCAIEQVHMMSRHGERYPTKSAGSRHLALLSRIKEANIVLNGSLSFLNDWSYFTDEPQEDFDQLVRTGPYAGTLQAFTTGVRFSTRYGHLLQRHRMTRLWASDCDRVIESAQHFASGLFGLNWEKNGKAALEIIPETFDRRANTLTPGDTCLKYIEDPAKGHDNGANMLALFQGAYIPTVANRLINDEQNSALGYLTNLEVYAMQEMCGFETLARGSSPWCDVFTREDWENFEYARDLIHYYRAGPGNPYAGVMGWLWLNATTALLRSGPQAGTMFFSFVHDGDIAPFITALDILKDTKYDPSLPTTHRVADRVWRTSSVMPMGGRIVLERLACPASSVEEPKGREAFLRINMNDKIVPLPYSPKLLYHFVPPEERAKDDKGNLLPWGYVYKDESRNPRRPPEETGPFGKRRNARYDHARSRTRTGTPAKKENPNVAEFGRLFAMQQEEEKTRSNTLPKSTSSSNLDNARKQTEKVATECILYGYKNKDVEWKVIDKYERVSRGVICEDYPRTDPNALNGQSQLLSGGDVVIHANLSADANRKSKRYAGGFHWIKVTFDSTVAADSACFYSPQEIDGHLVFCELYHGQGPAEDVPILAESSAAEQYRSKATRTLTTSRSTTFLQTKEKERSTLPRSFALNNLSSVTDVEENASFDSTPTASSATATGVDQASTVQQRNVPQEPKPESDFMTHIPTVRRAKLRPITEALPPQPTVTERVLRSIPILSWFTGDIVGDGPQLKEDGTFDYDKSNAYWRFWFMIDKVLGTDICGLREES</sequence>
<keyword evidence="6" id="KW-1185">Reference proteome</keyword>
<feature type="compositionally biased region" description="Polar residues" evidence="4">
    <location>
        <begin position="1018"/>
        <end position="1030"/>
    </location>
</feature>
<dbReference type="InterPro" id="IPR012677">
    <property type="entry name" value="Nucleotide-bd_a/b_plait_sf"/>
</dbReference>
<protein>
    <recommendedName>
        <fullName evidence="2">3-phytase</fullName>
        <ecNumber evidence="2">3.1.3.8</ecNumber>
    </recommendedName>
</protein>
<organism evidence="5 6">
    <name type="scientific">Petromyces alliaceus</name>
    <name type="common">Aspergillus alliaceus</name>
    <dbReference type="NCBI Taxonomy" id="209559"/>
    <lineage>
        <taxon>Eukaryota</taxon>
        <taxon>Fungi</taxon>
        <taxon>Dikarya</taxon>
        <taxon>Ascomycota</taxon>
        <taxon>Pezizomycotina</taxon>
        <taxon>Eurotiomycetes</taxon>
        <taxon>Eurotiomycetidae</taxon>
        <taxon>Eurotiales</taxon>
        <taxon>Aspergillaceae</taxon>
        <taxon>Aspergillus</taxon>
        <taxon>Aspergillus subgen. Circumdati</taxon>
    </lineage>
</organism>
<dbReference type="SUPFAM" id="SSF56112">
    <property type="entry name" value="Protein kinase-like (PK-like)"/>
    <property type="match status" value="1"/>
</dbReference>
<dbReference type="PANTHER" id="PTHR20963">
    <property type="entry name" value="MULTIPLE INOSITOL POLYPHOSPHATE PHOSPHATASE-RELATED"/>
    <property type="match status" value="1"/>
</dbReference>
<proteinExistence type="inferred from homology"/>
<dbReference type="Gene3D" id="3.40.50.1240">
    <property type="entry name" value="Phosphoglycerate mutase-like"/>
    <property type="match status" value="1"/>
</dbReference>
<evidence type="ECO:0000256" key="3">
    <source>
        <dbReference type="ARBA" id="ARBA00022801"/>
    </source>
</evidence>
<dbReference type="Gene3D" id="3.30.70.330">
    <property type="match status" value="1"/>
</dbReference>
<keyword evidence="3" id="KW-0378">Hydrolase</keyword>
<dbReference type="GO" id="GO:0009277">
    <property type="term" value="C:fungal-type cell wall"/>
    <property type="evidence" value="ECO:0007669"/>
    <property type="project" value="TreeGrafter"/>
</dbReference>
<dbReference type="InterPro" id="IPR029033">
    <property type="entry name" value="His_PPase_superfam"/>
</dbReference>
<gene>
    <name evidence="5" type="ORF">ETB97_004834</name>
</gene>
<comment type="similarity">
    <text evidence="1">Belongs to the histidine acid phosphatase family.</text>
</comment>
<dbReference type="EC" id="3.1.3.8" evidence="2"/>
<feature type="compositionally biased region" description="Polar residues" evidence="4">
    <location>
        <begin position="805"/>
        <end position="818"/>
    </location>
</feature>
<feature type="region of interest" description="Disordered" evidence="4">
    <location>
        <begin position="799"/>
        <end position="821"/>
    </location>
</feature>
<dbReference type="Pfam" id="PF00328">
    <property type="entry name" value="His_Phos_2"/>
    <property type="match status" value="1"/>
</dbReference>
<name>A0A8H6ADY7_PETAA</name>